<organism evidence="2 3">
    <name type="scientific">Mucilaginibacter frigoritolerans</name>
    <dbReference type="NCBI Taxonomy" id="652788"/>
    <lineage>
        <taxon>Bacteria</taxon>
        <taxon>Pseudomonadati</taxon>
        <taxon>Bacteroidota</taxon>
        <taxon>Sphingobacteriia</taxon>
        <taxon>Sphingobacteriales</taxon>
        <taxon>Sphingobacteriaceae</taxon>
        <taxon>Mucilaginibacter</taxon>
    </lineage>
</organism>
<protein>
    <submittedName>
        <fullName evidence="2">FixH protein</fullName>
    </submittedName>
</protein>
<keyword evidence="1" id="KW-0812">Transmembrane</keyword>
<comment type="caution">
    <text evidence="2">The sequence shown here is derived from an EMBL/GenBank/DDBJ whole genome shotgun (WGS) entry which is preliminary data.</text>
</comment>
<dbReference type="EMBL" id="VLLI01000004">
    <property type="protein sequence ID" value="TWJ01663.1"/>
    <property type="molecule type" value="Genomic_DNA"/>
</dbReference>
<dbReference type="Proteomes" id="UP000317010">
    <property type="component" value="Unassembled WGS sequence"/>
</dbReference>
<name>A0A562U755_9SPHI</name>
<dbReference type="InterPro" id="IPR008620">
    <property type="entry name" value="FixH"/>
</dbReference>
<keyword evidence="3" id="KW-1185">Reference proteome</keyword>
<dbReference type="OrthoDB" id="1493774at2"/>
<feature type="transmembrane region" description="Helical" evidence="1">
    <location>
        <begin position="6"/>
        <end position="26"/>
    </location>
</feature>
<dbReference type="Pfam" id="PF05751">
    <property type="entry name" value="FixH"/>
    <property type="match status" value="1"/>
</dbReference>
<dbReference type="RefSeq" id="WP_144911772.1">
    <property type="nucleotide sequence ID" value="NZ_VLLI01000004.1"/>
</dbReference>
<keyword evidence="1" id="KW-0472">Membrane</keyword>
<evidence type="ECO:0000313" key="2">
    <source>
        <dbReference type="EMBL" id="TWJ01663.1"/>
    </source>
</evidence>
<dbReference type="AlphaFoldDB" id="A0A562U755"/>
<proteinExistence type="predicted"/>
<keyword evidence="1" id="KW-1133">Transmembrane helix</keyword>
<gene>
    <name evidence="2" type="ORF">JN11_01814</name>
</gene>
<evidence type="ECO:0000313" key="3">
    <source>
        <dbReference type="Proteomes" id="UP000317010"/>
    </source>
</evidence>
<reference evidence="2 3" key="1">
    <citation type="submission" date="2019-07" db="EMBL/GenBank/DDBJ databases">
        <title>Genomic Encyclopedia of Archaeal and Bacterial Type Strains, Phase II (KMG-II): from individual species to whole genera.</title>
        <authorList>
            <person name="Goeker M."/>
        </authorList>
    </citation>
    <scope>NUCLEOTIDE SEQUENCE [LARGE SCALE GENOMIC DNA]</scope>
    <source>
        <strain evidence="2 3">ATCC BAA-1854</strain>
    </source>
</reference>
<accession>A0A562U755</accession>
<sequence length="140" mass="16342">MNWGKATVAILLVFVLFICGMGYFMFKAPADDYDHQYYEDGLNFDHDYSREMQVTRDHAEPSIVMDTCCIRFIFPQIIKGQVNFMRPSSDAKDALFPLDNKGGKAIEIITKNMARGKWQLVFNWKSGNKDYLYQKEVYVR</sequence>
<evidence type="ECO:0000256" key="1">
    <source>
        <dbReference type="SAM" id="Phobius"/>
    </source>
</evidence>